<keyword evidence="2" id="KW-0472">Membrane</keyword>
<dbReference type="GeneID" id="114842563"/>
<dbReference type="Pfam" id="PF00229">
    <property type="entry name" value="TNF"/>
    <property type="match status" value="1"/>
</dbReference>
<name>A0A6P7KNF6_BETSP</name>
<dbReference type="GO" id="GO:0016020">
    <property type="term" value="C:membrane"/>
    <property type="evidence" value="ECO:0007669"/>
    <property type="project" value="InterPro"/>
</dbReference>
<gene>
    <name evidence="5" type="primary">LOC114842563</name>
</gene>
<keyword evidence="2" id="KW-0812">Transmembrane</keyword>
<dbReference type="KEGG" id="bspl:114842563"/>
<sequence length="207" mass="23369">MQKTHLDSERSTHAGMEVQARSSHKYLLLQVWCGLLTVTMVVMAALLVSIKSKSTEEVSRLRPDNPTAHPTVMPSATRLKSVGSSLSYIQLIKSQNNSWEVTPEYKLCSLLLRNNSISCMEDSLYFIYAQVTFSKFSKSNLNKYVTLRRNPRPGKEGRKLVEGVFPSTTDSSVWVAKVVKLQKEDVVSLEITDDCLNENTFWGAYQL</sequence>
<dbReference type="RefSeq" id="XP_028984016.1">
    <property type="nucleotide sequence ID" value="XM_029128183.3"/>
</dbReference>
<dbReference type="PROSITE" id="PS50049">
    <property type="entry name" value="THD_2"/>
    <property type="match status" value="1"/>
</dbReference>
<dbReference type="OrthoDB" id="8667946at2759"/>
<evidence type="ECO:0000313" key="5">
    <source>
        <dbReference type="RefSeq" id="XP_028984016.1"/>
    </source>
</evidence>
<reference evidence="5" key="1">
    <citation type="submission" date="2025-08" db="UniProtKB">
        <authorList>
            <consortium name="RefSeq"/>
        </authorList>
    </citation>
    <scope>IDENTIFICATION</scope>
</reference>
<dbReference type="Gene3D" id="2.60.120.40">
    <property type="match status" value="1"/>
</dbReference>
<dbReference type="SUPFAM" id="SSF49842">
    <property type="entry name" value="TNF-like"/>
    <property type="match status" value="1"/>
</dbReference>
<comment type="similarity">
    <text evidence="1">Belongs to the tumor necrosis factor family.</text>
</comment>
<proteinExistence type="inferred from homology"/>
<dbReference type="InParanoid" id="A0A6P7KNF6"/>
<evidence type="ECO:0000313" key="4">
    <source>
        <dbReference type="Proteomes" id="UP000515150"/>
    </source>
</evidence>
<dbReference type="GO" id="GO:0005164">
    <property type="term" value="F:tumor necrosis factor receptor binding"/>
    <property type="evidence" value="ECO:0007669"/>
    <property type="project" value="InterPro"/>
</dbReference>
<dbReference type="GO" id="GO:0006955">
    <property type="term" value="P:immune response"/>
    <property type="evidence" value="ECO:0007669"/>
    <property type="project" value="InterPro"/>
</dbReference>
<evidence type="ECO:0000256" key="1">
    <source>
        <dbReference type="ARBA" id="ARBA00008670"/>
    </source>
</evidence>
<keyword evidence="4" id="KW-1185">Reference proteome</keyword>
<protein>
    <submittedName>
        <fullName evidence="5">Uncharacterized protein LOC114842563</fullName>
    </submittedName>
</protein>
<keyword evidence="2" id="KW-1133">Transmembrane helix</keyword>
<dbReference type="InterPro" id="IPR008983">
    <property type="entry name" value="Tumour_necrosis_fac-like_dom"/>
</dbReference>
<dbReference type="Proteomes" id="UP000515150">
    <property type="component" value="Chromosome 16"/>
</dbReference>
<accession>A0A6P7KNF6</accession>
<feature type="domain" description="THD" evidence="3">
    <location>
        <begin position="66"/>
        <end position="207"/>
    </location>
</feature>
<evidence type="ECO:0000256" key="2">
    <source>
        <dbReference type="SAM" id="Phobius"/>
    </source>
</evidence>
<dbReference type="InterPro" id="IPR006052">
    <property type="entry name" value="TNF_dom"/>
</dbReference>
<feature type="transmembrane region" description="Helical" evidence="2">
    <location>
        <begin position="26"/>
        <end position="50"/>
    </location>
</feature>
<dbReference type="AlphaFoldDB" id="A0A6P7KNF6"/>
<organism evidence="4 5">
    <name type="scientific">Betta splendens</name>
    <name type="common">Siamese fighting fish</name>
    <dbReference type="NCBI Taxonomy" id="158456"/>
    <lineage>
        <taxon>Eukaryota</taxon>
        <taxon>Metazoa</taxon>
        <taxon>Chordata</taxon>
        <taxon>Craniata</taxon>
        <taxon>Vertebrata</taxon>
        <taxon>Euteleostomi</taxon>
        <taxon>Actinopterygii</taxon>
        <taxon>Neopterygii</taxon>
        <taxon>Teleostei</taxon>
        <taxon>Neoteleostei</taxon>
        <taxon>Acanthomorphata</taxon>
        <taxon>Anabantaria</taxon>
        <taxon>Anabantiformes</taxon>
        <taxon>Anabantoidei</taxon>
        <taxon>Osphronemidae</taxon>
        <taxon>Betta</taxon>
    </lineage>
</organism>
<evidence type="ECO:0000259" key="3">
    <source>
        <dbReference type="PROSITE" id="PS50049"/>
    </source>
</evidence>